<feature type="compositionally biased region" description="Polar residues" evidence="9">
    <location>
        <begin position="68"/>
        <end position="93"/>
    </location>
</feature>
<comment type="subcellular location">
    <subcellularLocation>
        <location evidence="1">Membrane</location>
        <topology evidence="1">Single-pass type II membrane protein</topology>
    </subcellularLocation>
</comment>
<dbReference type="OrthoDB" id="412647at2759"/>
<reference evidence="12 13" key="1">
    <citation type="journal article" date="2018" name="Mol. Biol. Evol.">
        <title>Broad Genomic Sampling Reveals a Smut Pathogenic Ancestry of the Fungal Clade Ustilaginomycotina.</title>
        <authorList>
            <person name="Kijpornyongpan T."/>
            <person name="Mondo S.J."/>
            <person name="Barry K."/>
            <person name="Sandor L."/>
            <person name="Lee J."/>
            <person name="Lipzen A."/>
            <person name="Pangilinan J."/>
            <person name="LaButti K."/>
            <person name="Hainaut M."/>
            <person name="Henrissat B."/>
            <person name="Grigoriev I.V."/>
            <person name="Spatafora J.W."/>
            <person name="Aime M.C."/>
        </authorList>
    </citation>
    <scope>NUCLEOTIDE SEQUENCE [LARGE SCALE GENOMIC DNA]</scope>
    <source>
        <strain evidence="12 13">MCA 4718</strain>
    </source>
</reference>
<feature type="domain" description="GH16" evidence="11">
    <location>
        <begin position="189"/>
        <end position="597"/>
    </location>
</feature>
<dbReference type="GO" id="GO:0015926">
    <property type="term" value="F:glucosidase activity"/>
    <property type="evidence" value="ECO:0007669"/>
    <property type="project" value="TreeGrafter"/>
</dbReference>
<keyword evidence="7" id="KW-0325">Glycoprotein</keyword>
<dbReference type="GO" id="GO:0031505">
    <property type="term" value="P:fungal-type cell wall organization"/>
    <property type="evidence" value="ECO:0007669"/>
    <property type="project" value="TreeGrafter"/>
</dbReference>
<keyword evidence="4" id="KW-0735">Signal-anchor</keyword>
<dbReference type="AlphaFoldDB" id="A0A316U895"/>
<dbReference type="InterPro" id="IPR005629">
    <property type="entry name" value="Skn1/Kre6/Sbg1"/>
</dbReference>
<feature type="transmembrane region" description="Helical" evidence="10">
    <location>
        <begin position="166"/>
        <end position="191"/>
    </location>
</feature>
<dbReference type="STRING" id="1684307.A0A316U895"/>
<dbReference type="GO" id="GO:0006078">
    <property type="term" value="P:(1-&gt;6)-beta-D-glucan biosynthetic process"/>
    <property type="evidence" value="ECO:0007669"/>
    <property type="project" value="TreeGrafter"/>
</dbReference>
<evidence type="ECO:0000256" key="7">
    <source>
        <dbReference type="ARBA" id="ARBA00023180"/>
    </source>
</evidence>
<evidence type="ECO:0000313" key="13">
    <source>
        <dbReference type="Proteomes" id="UP000245942"/>
    </source>
</evidence>
<evidence type="ECO:0000313" key="12">
    <source>
        <dbReference type="EMBL" id="PWN21436.1"/>
    </source>
</evidence>
<keyword evidence="5 10" id="KW-1133">Transmembrane helix</keyword>
<proteinExistence type="inferred from homology"/>
<dbReference type="Gene3D" id="2.60.120.200">
    <property type="match status" value="2"/>
</dbReference>
<gene>
    <name evidence="12" type="ORF">BCV69DRAFT_290032</name>
</gene>
<keyword evidence="6 10" id="KW-0472">Membrane</keyword>
<accession>A0A316U895</accession>
<feature type="compositionally biased region" description="Low complexity" evidence="9">
    <location>
        <begin position="115"/>
        <end position="128"/>
    </location>
</feature>
<dbReference type="EMBL" id="KZ819325">
    <property type="protein sequence ID" value="PWN21436.1"/>
    <property type="molecule type" value="Genomic_DNA"/>
</dbReference>
<dbReference type="InterPro" id="IPR013320">
    <property type="entry name" value="ConA-like_dom_sf"/>
</dbReference>
<name>A0A316U895_9BASI</name>
<dbReference type="Pfam" id="PF03935">
    <property type="entry name" value="SKN1_KRE6_Sbg1"/>
    <property type="match status" value="1"/>
</dbReference>
<evidence type="ECO:0000256" key="2">
    <source>
        <dbReference type="ARBA" id="ARBA00010962"/>
    </source>
</evidence>
<organism evidence="12 13">
    <name type="scientific">Pseudomicrostroma glucosiphilum</name>
    <dbReference type="NCBI Taxonomy" id="1684307"/>
    <lineage>
        <taxon>Eukaryota</taxon>
        <taxon>Fungi</taxon>
        <taxon>Dikarya</taxon>
        <taxon>Basidiomycota</taxon>
        <taxon>Ustilaginomycotina</taxon>
        <taxon>Exobasidiomycetes</taxon>
        <taxon>Microstromatales</taxon>
        <taxon>Microstromatales incertae sedis</taxon>
        <taxon>Pseudomicrostroma</taxon>
    </lineage>
</organism>
<comment type="similarity">
    <text evidence="2">Belongs to the SKN1/KRE6 family.</text>
</comment>
<dbReference type="InterPro" id="IPR000757">
    <property type="entry name" value="Beta-glucanase-like"/>
</dbReference>
<feature type="region of interest" description="Disordered" evidence="9">
    <location>
        <begin position="1"/>
        <end position="94"/>
    </location>
</feature>
<sequence>MTLDAEQQDAPSTPVESPDEARTEGTTTPVTVIVTPPDVESQAADSIDVPAVSEQEATAHPLECEGQSGDSLQKQPSFAPVPQNSGVISSSPTDECKAEYPVITRDFAAPRAETRSTTAHASTEASHTYSVPKYNDVGPEDDDELHRPDDCEKSGRMRFGRRCFDGFSIIFLAMAMIMVLCGYPVVSWFLYIGQPPPLVVGFGLGGANGTGQRPLFENLRSLIDPDTPEQARSWTHPLTKESHHLVFSDEFNVEGRTFWPGDDPFWTAVDIWYGVTGDKEWYSPENVNTTGGFLQITMEEKINHDLWFRSGMLQSWNKFCFQGGYIEAAAILPGGPSTEGWWPGMWLLGNLGRGGYPGTTDGVWPYSYDRCDTGILPNQTFLNGTGPDAIVGNKKWVSYLPGQRMSACTCPGEDHPGPSHNVGRGAPEIDILEAQTSNGVGGGSQSLQCAPFDDHWNWDESVASFGDRHKTVFNTYTGGRYQESVSAITNIPDDGYELADQPRVIKYGLHYEPDWEGTGKGSVTWFIDGKMSWTVPASAFGPRRALDIGQRLIPREPMQIILNLGMSDGFETIRYPTLQFPATLRVDHVRVYQSDNAPMDRISCDPPDHPTAEYINNHPGMYLNPNVTVWPTELYGAWPKNRLTGCGD</sequence>
<evidence type="ECO:0000256" key="8">
    <source>
        <dbReference type="ARBA" id="ARBA00023316"/>
    </source>
</evidence>
<dbReference type="GO" id="GO:0005886">
    <property type="term" value="C:plasma membrane"/>
    <property type="evidence" value="ECO:0007669"/>
    <property type="project" value="TreeGrafter"/>
</dbReference>
<keyword evidence="8" id="KW-0961">Cell wall biogenesis/degradation</keyword>
<dbReference type="PROSITE" id="PS51762">
    <property type="entry name" value="GH16_2"/>
    <property type="match status" value="1"/>
</dbReference>
<evidence type="ECO:0000256" key="10">
    <source>
        <dbReference type="SAM" id="Phobius"/>
    </source>
</evidence>
<protein>
    <submittedName>
        <fullName evidence="12">Beta-glucan synthesis-associated</fullName>
    </submittedName>
</protein>
<dbReference type="GeneID" id="37015427"/>
<evidence type="ECO:0000256" key="1">
    <source>
        <dbReference type="ARBA" id="ARBA00004606"/>
    </source>
</evidence>
<dbReference type="SUPFAM" id="SSF49899">
    <property type="entry name" value="Concanavalin A-like lectins/glucanases"/>
    <property type="match status" value="1"/>
</dbReference>
<evidence type="ECO:0000256" key="9">
    <source>
        <dbReference type="SAM" id="MobiDB-lite"/>
    </source>
</evidence>
<dbReference type="Proteomes" id="UP000245942">
    <property type="component" value="Unassembled WGS sequence"/>
</dbReference>
<keyword evidence="13" id="KW-1185">Reference proteome</keyword>
<evidence type="ECO:0000256" key="4">
    <source>
        <dbReference type="ARBA" id="ARBA00022968"/>
    </source>
</evidence>
<evidence type="ECO:0000256" key="5">
    <source>
        <dbReference type="ARBA" id="ARBA00022989"/>
    </source>
</evidence>
<evidence type="ECO:0000256" key="3">
    <source>
        <dbReference type="ARBA" id="ARBA00022692"/>
    </source>
</evidence>
<feature type="compositionally biased region" description="Low complexity" evidence="9">
    <location>
        <begin position="26"/>
        <end position="37"/>
    </location>
</feature>
<dbReference type="PANTHER" id="PTHR31361:SF15">
    <property type="entry name" value="GH16 DOMAIN-CONTAINING PROTEIN"/>
    <property type="match status" value="1"/>
</dbReference>
<evidence type="ECO:0000256" key="6">
    <source>
        <dbReference type="ARBA" id="ARBA00023136"/>
    </source>
</evidence>
<evidence type="ECO:0000259" key="11">
    <source>
        <dbReference type="PROSITE" id="PS51762"/>
    </source>
</evidence>
<dbReference type="PANTHER" id="PTHR31361">
    <property type="entry name" value="BETA-GLUCAN SYNTHESIS-ASSOCIATED PROTEIN KRE6-RELATED"/>
    <property type="match status" value="1"/>
</dbReference>
<keyword evidence="3 10" id="KW-0812">Transmembrane</keyword>
<dbReference type="GO" id="GO:0005789">
    <property type="term" value="C:endoplasmic reticulum membrane"/>
    <property type="evidence" value="ECO:0007669"/>
    <property type="project" value="TreeGrafter"/>
</dbReference>
<dbReference type="RefSeq" id="XP_025348596.1">
    <property type="nucleotide sequence ID" value="XM_025493693.1"/>
</dbReference>
<feature type="region of interest" description="Disordered" evidence="9">
    <location>
        <begin position="109"/>
        <end position="151"/>
    </location>
</feature>